<dbReference type="AlphaFoldDB" id="A0A8J2KRH0"/>
<organism evidence="1 2">
    <name type="scientific">Allacma fusca</name>
    <dbReference type="NCBI Taxonomy" id="39272"/>
    <lineage>
        <taxon>Eukaryota</taxon>
        <taxon>Metazoa</taxon>
        <taxon>Ecdysozoa</taxon>
        <taxon>Arthropoda</taxon>
        <taxon>Hexapoda</taxon>
        <taxon>Collembola</taxon>
        <taxon>Symphypleona</taxon>
        <taxon>Sminthuridae</taxon>
        <taxon>Allacma</taxon>
    </lineage>
</organism>
<comment type="caution">
    <text evidence="1">The sequence shown here is derived from an EMBL/GenBank/DDBJ whole genome shotgun (WGS) entry which is preliminary data.</text>
</comment>
<dbReference type="Proteomes" id="UP000708208">
    <property type="component" value="Unassembled WGS sequence"/>
</dbReference>
<keyword evidence="2" id="KW-1185">Reference proteome</keyword>
<evidence type="ECO:0000313" key="1">
    <source>
        <dbReference type="EMBL" id="CAG7822362.1"/>
    </source>
</evidence>
<sequence length="117" mass="12947">MLQDPTKTFFNMQGIDHVHGCHCLPLGVFSVSDRISDHVLKEHLQNSSGLFVDQARDTLHSSTTSQPTNGGFRNSLDVIPQHFPVTLSSPLSKTFTSLASASHVEDELSEILLLRLY</sequence>
<dbReference type="EMBL" id="CAJVCH010526212">
    <property type="protein sequence ID" value="CAG7822362.1"/>
    <property type="molecule type" value="Genomic_DNA"/>
</dbReference>
<dbReference type="OrthoDB" id="10071251at2759"/>
<gene>
    <name evidence="1" type="ORF">AFUS01_LOCUS32643</name>
</gene>
<proteinExistence type="predicted"/>
<reference evidence="1" key="1">
    <citation type="submission" date="2021-06" db="EMBL/GenBank/DDBJ databases">
        <authorList>
            <person name="Hodson N. C."/>
            <person name="Mongue J. A."/>
            <person name="Jaron S. K."/>
        </authorList>
    </citation>
    <scope>NUCLEOTIDE SEQUENCE</scope>
</reference>
<name>A0A8J2KRH0_9HEXA</name>
<evidence type="ECO:0000313" key="2">
    <source>
        <dbReference type="Proteomes" id="UP000708208"/>
    </source>
</evidence>
<accession>A0A8J2KRH0</accession>
<protein>
    <submittedName>
        <fullName evidence="1">Uncharacterized protein</fullName>
    </submittedName>
</protein>